<name>A0A8S0WBN9_9GAMM</name>
<dbReference type="GO" id="GO:0071949">
    <property type="term" value="F:FAD binding"/>
    <property type="evidence" value="ECO:0007669"/>
    <property type="project" value="InterPro"/>
</dbReference>
<comment type="subcellular location">
    <subcellularLocation>
        <location evidence="1">Cell membrane</location>
        <topology evidence="1">Multi-pass membrane protein</topology>
    </subcellularLocation>
</comment>
<dbReference type="Gene3D" id="3.30.70.100">
    <property type="match status" value="1"/>
</dbReference>
<feature type="domain" description="BLUF" evidence="7">
    <location>
        <begin position="1"/>
        <end position="92"/>
    </location>
</feature>
<dbReference type="GO" id="GO:0009882">
    <property type="term" value="F:blue light photoreceptor activity"/>
    <property type="evidence" value="ECO:0007669"/>
    <property type="project" value="InterPro"/>
</dbReference>
<dbReference type="EMBL" id="CADCXN010000080">
    <property type="protein sequence ID" value="CAA9891833.1"/>
    <property type="molecule type" value="Genomic_DNA"/>
</dbReference>
<keyword evidence="2" id="KW-1003">Cell membrane</keyword>
<sequence length="289" mass="32853">MIRLTYASTAINEWSPEELLSLLKTCRTNNGAKNITGILLYSKGTFFQVLEGDEAAINNLYSVIEKDKRHTDVTVIEKQHITERAFPYWSMGFEKIDSKALSKMEGLNDFFEKDFTPAGFASHKQIIGPLLTHLRSRLIKQVTIDSHEELPMEHEDPYIRLLHRTIRIGVKFLALLMVIVIILGIVDVVYVIYQKIVQPPFLLMTINDMLEAFGGFLAVLIAIEIFLNITLYIRSDVIPVKLVVATALMAISRKVIVFDYKHLPPEYVSASALVLLALGVTYWLIQKKD</sequence>
<keyword evidence="4 6" id="KW-1133">Transmembrane helix</keyword>
<evidence type="ECO:0000256" key="4">
    <source>
        <dbReference type="ARBA" id="ARBA00022989"/>
    </source>
</evidence>
<evidence type="ECO:0000313" key="9">
    <source>
        <dbReference type="Proteomes" id="UP000494216"/>
    </source>
</evidence>
<dbReference type="PROSITE" id="PS50925">
    <property type="entry name" value="BLUF"/>
    <property type="match status" value="1"/>
</dbReference>
<protein>
    <submittedName>
        <fullName evidence="8">BLUF domain protein</fullName>
    </submittedName>
</protein>
<feature type="transmembrane region" description="Helical" evidence="6">
    <location>
        <begin position="240"/>
        <end position="261"/>
    </location>
</feature>
<feature type="transmembrane region" description="Helical" evidence="6">
    <location>
        <begin position="213"/>
        <end position="233"/>
    </location>
</feature>
<evidence type="ECO:0000256" key="6">
    <source>
        <dbReference type="SAM" id="Phobius"/>
    </source>
</evidence>
<evidence type="ECO:0000259" key="7">
    <source>
        <dbReference type="PROSITE" id="PS50925"/>
    </source>
</evidence>
<dbReference type="Pfam" id="PF04940">
    <property type="entry name" value="BLUF"/>
    <property type="match status" value="1"/>
</dbReference>
<organism evidence="8 9">
    <name type="scientific">Candidatus Methylobacter favarea</name>
    <dbReference type="NCBI Taxonomy" id="2707345"/>
    <lineage>
        <taxon>Bacteria</taxon>
        <taxon>Pseudomonadati</taxon>
        <taxon>Pseudomonadota</taxon>
        <taxon>Gammaproteobacteria</taxon>
        <taxon>Methylococcales</taxon>
        <taxon>Methylococcaceae</taxon>
        <taxon>Methylobacter</taxon>
    </lineage>
</organism>
<keyword evidence="5 6" id="KW-0472">Membrane</keyword>
<feature type="transmembrane region" description="Helical" evidence="6">
    <location>
        <begin position="172"/>
        <end position="193"/>
    </location>
</feature>
<dbReference type="GO" id="GO:0005886">
    <property type="term" value="C:plasma membrane"/>
    <property type="evidence" value="ECO:0007669"/>
    <property type="project" value="UniProtKB-SubCell"/>
</dbReference>
<feature type="transmembrane region" description="Helical" evidence="6">
    <location>
        <begin position="267"/>
        <end position="285"/>
    </location>
</feature>
<evidence type="ECO:0000313" key="8">
    <source>
        <dbReference type="EMBL" id="CAA9891833.1"/>
    </source>
</evidence>
<comment type="caution">
    <text evidence="8">The sequence shown here is derived from an EMBL/GenBank/DDBJ whole genome shotgun (WGS) entry which is preliminary data.</text>
</comment>
<evidence type="ECO:0000256" key="2">
    <source>
        <dbReference type="ARBA" id="ARBA00022475"/>
    </source>
</evidence>
<dbReference type="SMART" id="SM01034">
    <property type="entry name" value="BLUF"/>
    <property type="match status" value="1"/>
</dbReference>
<dbReference type="RefSeq" id="WP_174626653.1">
    <property type="nucleotide sequence ID" value="NZ_CADCXN010000080.1"/>
</dbReference>
<accession>A0A8S0WBN9</accession>
<dbReference type="Proteomes" id="UP000494216">
    <property type="component" value="Unassembled WGS sequence"/>
</dbReference>
<proteinExistence type="predicted"/>
<dbReference type="SUPFAM" id="SSF54975">
    <property type="entry name" value="Acylphosphatase/BLUF domain-like"/>
    <property type="match status" value="1"/>
</dbReference>
<keyword evidence="9" id="KW-1185">Reference proteome</keyword>
<evidence type="ECO:0000256" key="3">
    <source>
        <dbReference type="ARBA" id="ARBA00022692"/>
    </source>
</evidence>
<dbReference type="InterPro" id="IPR007024">
    <property type="entry name" value="BLUF_domain"/>
</dbReference>
<dbReference type="InterPro" id="IPR020948">
    <property type="entry name" value="P_starv_induced_PsiE-like"/>
</dbReference>
<dbReference type="AlphaFoldDB" id="A0A8S0WBN9"/>
<dbReference type="InterPro" id="IPR036046">
    <property type="entry name" value="Acylphosphatase-like_dom_sf"/>
</dbReference>
<reference evidence="8 9" key="1">
    <citation type="submission" date="2020-02" db="EMBL/GenBank/DDBJ databases">
        <authorList>
            <person name="Hogendoorn C."/>
        </authorList>
    </citation>
    <scope>NUCLEOTIDE SEQUENCE [LARGE SCALE GENOMIC DNA]</scope>
    <source>
        <strain evidence="8">METHB21</strain>
    </source>
</reference>
<dbReference type="Pfam" id="PF06146">
    <property type="entry name" value="PsiE"/>
    <property type="match status" value="1"/>
</dbReference>
<gene>
    <name evidence="8" type="ORF">METHB2_50104</name>
</gene>
<evidence type="ECO:0000256" key="1">
    <source>
        <dbReference type="ARBA" id="ARBA00004651"/>
    </source>
</evidence>
<keyword evidence="3 6" id="KW-0812">Transmembrane</keyword>
<evidence type="ECO:0000256" key="5">
    <source>
        <dbReference type="ARBA" id="ARBA00023136"/>
    </source>
</evidence>